<evidence type="ECO:0000313" key="3">
    <source>
        <dbReference type="Proteomes" id="UP001493487"/>
    </source>
</evidence>
<keyword evidence="1" id="KW-1133">Transmembrane helix</keyword>
<organism evidence="2 3">
    <name type="scientific">Cohnella silvisoli</name>
    <dbReference type="NCBI Taxonomy" id="2873699"/>
    <lineage>
        <taxon>Bacteria</taxon>
        <taxon>Bacillati</taxon>
        <taxon>Bacillota</taxon>
        <taxon>Bacilli</taxon>
        <taxon>Bacillales</taxon>
        <taxon>Paenibacillaceae</taxon>
        <taxon>Cohnella</taxon>
    </lineage>
</organism>
<proteinExistence type="predicted"/>
<feature type="transmembrane region" description="Helical" evidence="1">
    <location>
        <begin position="126"/>
        <end position="146"/>
    </location>
</feature>
<gene>
    <name evidence="2" type="ORF">QJS35_12675</name>
</gene>
<protein>
    <submittedName>
        <fullName evidence="2">CBO0543 family protein</fullName>
    </submittedName>
</protein>
<dbReference type="RefSeq" id="WP_232184385.1">
    <property type="nucleotide sequence ID" value="NZ_JAIOAP010000002.1"/>
</dbReference>
<reference evidence="2 3" key="1">
    <citation type="journal article" date="2023" name="Genome Announc.">
        <title>Pan-Genome Analyses of the Genus Cohnella and Proposal of the Novel Species Cohnella silvisoli sp. nov., Isolated from Forest Soil.</title>
        <authorList>
            <person name="Wang C."/>
            <person name="Mao L."/>
            <person name="Bao G."/>
            <person name="Zhu H."/>
        </authorList>
    </citation>
    <scope>NUCLEOTIDE SEQUENCE [LARGE SCALE GENOMIC DNA]</scope>
    <source>
        <strain evidence="2 3">NL03-T5-1</strain>
    </source>
</reference>
<accession>A0ABV1KT78</accession>
<dbReference type="NCBIfam" id="NF041644">
    <property type="entry name" value="CBO0543_fam"/>
    <property type="match status" value="1"/>
</dbReference>
<dbReference type="Proteomes" id="UP001493487">
    <property type="component" value="Unassembled WGS sequence"/>
</dbReference>
<feature type="transmembrane region" description="Helical" evidence="1">
    <location>
        <begin position="68"/>
        <end position="87"/>
    </location>
</feature>
<feature type="transmembrane region" description="Helical" evidence="1">
    <location>
        <begin position="6"/>
        <end position="24"/>
    </location>
</feature>
<feature type="transmembrane region" description="Helical" evidence="1">
    <location>
        <begin position="94"/>
        <end position="114"/>
    </location>
</feature>
<name>A0ABV1KT78_9BACL</name>
<evidence type="ECO:0000256" key="1">
    <source>
        <dbReference type="SAM" id="Phobius"/>
    </source>
</evidence>
<keyword evidence="3" id="KW-1185">Reference proteome</keyword>
<dbReference type="EMBL" id="JASKHM010000006">
    <property type="protein sequence ID" value="MEQ4483246.1"/>
    <property type="molecule type" value="Genomic_DNA"/>
</dbReference>
<dbReference type="InterPro" id="IPR048147">
    <property type="entry name" value="CBO0543-like"/>
</dbReference>
<comment type="caution">
    <text evidence="2">The sequence shown here is derived from an EMBL/GenBank/DDBJ whole genome shotgun (WGS) entry which is preliminary data.</text>
</comment>
<keyword evidence="1" id="KW-0812">Transmembrane</keyword>
<feature type="transmembrane region" description="Helical" evidence="1">
    <location>
        <begin position="31"/>
        <end position="48"/>
    </location>
</feature>
<keyword evidence="1" id="KW-0472">Membrane</keyword>
<sequence length="163" mass="19717">MTLERRVLIMIWIASIIAVVLFIPKHKRREAIVVLLTCQAITWLNGILHVEFGLLAFPVREFPRATKLLFTSEYMMYPLMCAFYFIYEPHSRKLLRLPYLVAWISGLTMVDVMIERYTNLIEYVNYFWYWTWIDFFLIFLLTNVYCKWYFKPGVFKIDRSTAR</sequence>
<evidence type="ECO:0000313" key="2">
    <source>
        <dbReference type="EMBL" id="MEQ4483246.1"/>
    </source>
</evidence>